<evidence type="ECO:0000259" key="1">
    <source>
        <dbReference type="SMART" id="SM00198"/>
    </source>
</evidence>
<dbReference type="PANTHER" id="PTHR10334">
    <property type="entry name" value="CYSTEINE-RICH SECRETORY PROTEIN-RELATED"/>
    <property type="match status" value="1"/>
</dbReference>
<dbReference type="Proteomes" id="UP001176961">
    <property type="component" value="Unassembled WGS sequence"/>
</dbReference>
<organism evidence="2 3">
    <name type="scientific">Cylicocyclus nassatus</name>
    <name type="common">Nematode worm</name>
    <dbReference type="NCBI Taxonomy" id="53992"/>
    <lineage>
        <taxon>Eukaryota</taxon>
        <taxon>Metazoa</taxon>
        <taxon>Ecdysozoa</taxon>
        <taxon>Nematoda</taxon>
        <taxon>Chromadorea</taxon>
        <taxon>Rhabditida</taxon>
        <taxon>Rhabditina</taxon>
        <taxon>Rhabditomorpha</taxon>
        <taxon>Strongyloidea</taxon>
        <taxon>Strongylidae</taxon>
        <taxon>Cylicocyclus</taxon>
    </lineage>
</organism>
<comment type="caution">
    <text evidence="2">The sequence shown here is derived from an EMBL/GenBank/DDBJ whole genome shotgun (WGS) entry which is preliminary data.</text>
</comment>
<reference evidence="2" key="1">
    <citation type="submission" date="2023-07" db="EMBL/GenBank/DDBJ databases">
        <authorList>
            <consortium name="CYATHOMIX"/>
        </authorList>
    </citation>
    <scope>NUCLEOTIDE SEQUENCE</scope>
    <source>
        <strain evidence="2">N/A</strain>
    </source>
</reference>
<feature type="domain" description="SCP" evidence="1">
    <location>
        <begin position="284"/>
        <end position="443"/>
    </location>
</feature>
<proteinExistence type="predicted"/>
<dbReference type="SMART" id="SM00198">
    <property type="entry name" value="SCP"/>
    <property type="match status" value="1"/>
</dbReference>
<gene>
    <name evidence="2" type="ORF">CYNAS_LOCUS13513</name>
</gene>
<dbReference type="CDD" id="cd05380">
    <property type="entry name" value="CAP_euk"/>
    <property type="match status" value="2"/>
</dbReference>
<protein>
    <recommendedName>
        <fullName evidence="1">SCP domain-containing protein</fullName>
    </recommendedName>
</protein>
<dbReference type="Gene3D" id="3.40.33.10">
    <property type="entry name" value="CAP"/>
    <property type="match status" value="2"/>
</dbReference>
<dbReference type="EMBL" id="CATQJL010000305">
    <property type="protein sequence ID" value="CAJ0601530.1"/>
    <property type="molecule type" value="Genomic_DNA"/>
</dbReference>
<dbReference type="SUPFAM" id="SSF55797">
    <property type="entry name" value="PR-1-like"/>
    <property type="match status" value="2"/>
</dbReference>
<dbReference type="Pfam" id="PF00188">
    <property type="entry name" value="CAP"/>
    <property type="match status" value="2"/>
</dbReference>
<keyword evidence="3" id="KW-1185">Reference proteome</keyword>
<dbReference type="AlphaFoldDB" id="A0AA36H0G7"/>
<accession>A0AA36H0G7</accession>
<evidence type="ECO:0000313" key="3">
    <source>
        <dbReference type="Proteomes" id="UP001176961"/>
    </source>
</evidence>
<name>A0AA36H0G7_CYLNA</name>
<evidence type="ECO:0000313" key="2">
    <source>
        <dbReference type="EMBL" id="CAJ0601530.1"/>
    </source>
</evidence>
<dbReference type="InterPro" id="IPR014044">
    <property type="entry name" value="CAP_dom"/>
</dbReference>
<sequence length="475" mass="52104">MRLGEENNTQCEDGTMTKNEVDCQMLTLINTRRAILASGTQYNGFMNQLTQGEQPKVLPPAKNMRKLKWSCDLEQKAKTRVESYADKCTDPFDLQDESDVFMTDYFDPDGITDPVFDISEQLWQILSPIDSQNLTSVDDSAVKYSGNSATTDESGLKAYATLMSSEAKEVGCSYATCDTATPKVFYFLCITDKGEIQPGDTIYEVAEKKGCNCDEAGLTCDSSGLCVEAVNTTQAPTVTTSAAVTSGAGSLAPETTTLLSLAEFPGSSSAEPSTWCTFGEISDTMRMHMQDTHNFRRSTLALGQITDNTGATLPAATNMNYLHWNCTLEEQAHKFLRSCPTEGYQRPSDDLPAQNFYRQTITSNEPTWRDMNKKTVTEWWKPVRKVAGPGQSARFSLAHNSTSIRSYTLMGWAESHQMGCSIARCGSDWVEACLYYPPGNKPGALQYKPGKACSECNTLGQGPCQASLGLCDSEK</sequence>
<dbReference type="InterPro" id="IPR035940">
    <property type="entry name" value="CAP_sf"/>
</dbReference>
<dbReference type="InterPro" id="IPR001283">
    <property type="entry name" value="CRISP-related"/>
</dbReference>